<dbReference type="EMBL" id="CATQJA010002707">
    <property type="protein sequence ID" value="CAJ0586166.1"/>
    <property type="molecule type" value="Genomic_DNA"/>
</dbReference>
<keyword evidence="2" id="KW-0539">Nucleus</keyword>
<feature type="compositionally biased region" description="Acidic residues" evidence="3">
    <location>
        <begin position="293"/>
        <end position="306"/>
    </location>
</feature>
<organism evidence="7 8">
    <name type="scientific">Mesorhabditis spiculigera</name>
    <dbReference type="NCBI Taxonomy" id="96644"/>
    <lineage>
        <taxon>Eukaryota</taxon>
        <taxon>Metazoa</taxon>
        <taxon>Ecdysozoa</taxon>
        <taxon>Nematoda</taxon>
        <taxon>Chromadorea</taxon>
        <taxon>Rhabditida</taxon>
        <taxon>Rhabditina</taxon>
        <taxon>Rhabditomorpha</taxon>
        <taxon>Rhabditoidea</taxon>
        <taxon>Rhabditidae</taxon>
        <taxon>Mesorhabditinae</taxon>
        <taxon>Mesorhabditis</taxon>
    </lineage>
</organism>
<dbReference type="PANTHER" id="PTHR23348:SF16">
    <property type="entry name" value="LEUCINE RICH REPEAT FAMILY PROTEIN"/>
    <property type="match status" value="1"/>
</dbReference>
<dbReference type="GO" id="GO:0043484">
    <property type="term" value="P:regulation of RNA splicing"/>
    <property type="evidence" value="ECO:0007669"/>
    <property type="project" value="TreeGrafter"/>
</dbReference>
<dbReference type="GO" id="GO:0005634">
    <property type="term" value="C:nucleus"/>
    <property type="evidence" value="ECO:0007669"/>
    <property type="project" value="UniProtKB-SubCell"/>
</dbReference>
<evidence type="ECO:0000256" key="1">
    <source>
        <dbReference type="ARBA" id="ARBA00004123"/>
    </source>
</evidence>
<dbReference type="GO" id="GO:0005737">
    <property type="term" value="C:cytoplasm"/>
    <property type="evidence" value="ECO:0007669"/>
    <property type="project" value="TreeGrafter"/>
</dbReference>
<evidence type="ECO:0000313" key="7">
    <source>
        <dbReference type="EMBL" id="CAJ0586166.1"/>
    </source>
</evidence>
<feature type="chain" id="PRO_5041363000" description="PDZ domain-containing protein" evidence="5">
    <location>
        <begin position="23"/>
        <end position="480"/>
    </location>
</feature>
<evidence type="ECO:0000256" key="2">
    <source>
        <dbReference type="ARBA" id="ARBA00023242"/>
    </source>
</evidence>
<feature type="region of interest" description="Disordered" evidence="3">
    <location>
        <begin position="242"/>
        <end position="350"/>
    </location>
</feature>
<protein>
    <recommendedName>
        <fullName evidence="6">PDZ domain-containing protein</fullName>
    </recommendedName>
</protein>
<gene>
    <name evidence="7" type="ORF">MSPICULIGERA_LOCUS24173</name>
</gene>
<keyword evidence="4" id="KW-0812">Transmembrane</keyword>
<proteinExistence type="predicted"/>
<keyword evidence="4" id="KW-1133">Transmembrane helix</keyword>
<dbReference type="AlphaFoldDB" id="A0AA36DGL5"/>
<evidence type="ECO:0000256" key="3">
    <source>
        <dbReference type="SAM" id="MobiDB-lite"/>
    </source>
</evidence>
<keyword evidence="8" id="KW-1185">Reference proteome</keyword>
<dbReference type="PANTHER" id="PTHR23348">
    <property type="entry name" value="PERIAXIN/AHNAK"/>
    <property type="match status" value="1"/>
</dbReference>
<reference evidence="7" key="1">
    <citation type="submission" date="2023-06" db="EMBL/GenBank/DDBJ databases">
        <authorList>
            <person name="Delattre M."/>
        </authorList>
    </citation>
    <scope>NUCLEOTIDE SEQUENCE</scope>
    <source>
        <strain evidence="7">AF72</strain>
    </source>
</reference>
<feature type="transmembrane region" description="Helical" evidence="4">
    <location>
        <begin position="32"/>
        <end position="57"/>
    </location>
</feature>
<dbReference type="Gene3D" id="2.30.42.10">
    <property type="match status" value="1"/>
</dbReference>
<keyword evidence="5" id="KW-0732">Signal</keyword>
<feature type="non-terminal residue" evidence="7">
    <location>
        <position position="480"/>
    </location>
</feature>
<dbReference type="SUPFAM" id="SSF50156">
    <property type="entry name" value="PDZ domain-like"/>
    <property type="match status" value="1"/>
</dbReference>
<feature type="compositionally biased region" description="Basic and acidic residues" evidence="3">
    <location>
        <begin position="376"/>
        <end position="385"/>
    </location>
</feature>
<feature type="region of interest" description="Disordered" evidence="3">
    <location>
        <begin position="362"/>
        <end position="385"/>
    </location>
</feature>
<feature type="signal peptide" evidence="5">
    <location>
        <begin position="1"/>
        <end position="22"/>
    </location>
</feature>
<feature type="domain" description="PDZ" evidence="6">
    <location>
        <begin position="129"/>
        <end position="175"/>
    </location>
</feature>
<feature type="compositionally biased region" description="Low complexity" evidence="3">
    <location>
        <begin position="315"/>
        <end position="331"/>
    </location>
</feature>
<dbReference type="CDD" id="cd00136">
    <property type="entry name" value="PDZ_canonical"/>
    <property type="match status" value="1"/>
</dbReference>
<dbReference type="SMART" id="SM00228">
    <property type="entry name" value="PDZ"/>
    <property type="match status" value="1"/>
</dbReference>
<comment type="caution">
    <text evidence="7">The sequence shown here is derived from an EMBL/GenBank/DDBJ whole genome shotgun (WGS) entry which is preliminary data.</text>
</comment>
<evidence type="ECO:0000313" key="8">
    <source>
        <dbReference type="Proteomes" id="UP001177023"/>
    </source>
</evidence>
<dbReference type="InterPro" id="IPR052082">
    <property type="entry name" value="Myelin_sheath_structural"/>
</dbReference>
<accession>A0AA36DGL5</accession>
<comment type="subcellular location">
    <subcellularLocation>
        <location evidence="1">Nucleus</location>
    </subcellularLocation>
</comment>
<dbReference type="Pfam" id="PF00595">
    <property type="entry name" value="PDZ"/>
    <property type="match status" value="1"/>
</dbReference>
<dbReference type="InterPro" id="IPR036034">
    <property type="entry name" value="PDZ_sf"/>
</dbReference>
<sequence length="480" mass="53446">MRQNSRLARALVFPLLYGLAAADTCLSQGELAGVVFGSVFGTLVICACIGAALYCFLWRQPKSKIAHAKTNHLPPTATKTTERGCDPENVPHSDKFTLIDSYKLRRKSDFAQQKSFSSEDVNEVEAVAAVDLSSKSLQGLGFSVRGSMGEGIFIREVVEDGPADASKNVFPGDRIRGLWISFDEMVFSDAVTILSYASPYKVKLELERKVAETPTLEIDTQAPATLLHHPLFRSNSLRQRVQFNPTSCSPPIRVESESTTQKFALPSPRKEEKPELQREKSYESIPTPRDPTPEPEPEPQQIDEEKDVSSKQHSKMSSSDYSSTSDVSSMSKEAVPQPPVELSVSPTPPVAEICAPVPSKISRLCDQPPPQAKAPDFTEARVSRIPRRDSENSIIIERKLPRVPSGSLNRSNTMEQDATIWSRLYQEKKGQLKKTREKEGRAKSEDAIYGTLRGDHRRRLTQNEEQLERQIAELRQLGVL</sequence>
<keyword evidence="4" id="KW-0472">Membrane</keyword>
<dbReference type="Proteomes" id="UP001177023">
    <property type="component" value="Unassembled WGS sequence"/>
</dbReference>
<dbReference type="PROSITE" id="PS50106">
    <property type="entry name" value="PDZ"/>
    <property type="match status" value="1"/>
</dbReference>
<evidence type="ECO:0000256" key="4">
    <source>
        <dbReference type="SAM" id="Phobius"/>
    </source>
</evidence>
<evidence type="ECO:0000256" key="5">
    <source>
        <dbReference type="SAM" id="SignalP"/>
    </source>
</evidence>
<name>A0AA36DGL5_9BILA</name>
<evidence type="ECO:0000259" key="6">
    <source>
        <dbReference type="PROSITE" id="PS50106"/>
    </source>
</evidence>
<feature type="compositionally biased region" description="Basic and acidic residues" evidence="3">
    <location>
        <begin position="268"/>
        <end position="282"/>
    </location>
</feature>
<dbReference type="InterPro" id="IPR001478">
    <property type="entry name" value="PDZ"/>
</dbReference>